<sequence length="238" mass="28035">MATVIQLGDITVDVVLKDIQNVHLSVYPPAGRVRIAAPRRMSLDTIRVFAISKLGWIKQQQRKLREQERETPREYVPRESHYLWGNRYLLRVVEQEAPAALELGHRRITLRVRPGTSDDKKAAIVEQWYRDQLRQAVPPLLAKWEPVLGVKLERFFVRRMKTKWGSCTHGKSTIRLNTELAKKPPECLEYIVVHELAHLLEPTHNARFVAIMDRVMPQWAFRRKQLNRLPVRHEEWSY</sequence>
<dbReference type="OrthoDB" id="9811177at2"/>
<dbReference type="RefSeq" id="WP_076342894.1">
    <property type="nucleotide sequence ID" value="NZ_CP019082.1"/>
</dbReference>
<dbReference type="InterPro" id="IPR053136">
    <property type="entry name" value="UTP_pyrophosphatase-like"/>
</dbReference>
<dbReference type="EMBL" id="CP019082">
    <property type="protein sequence ID" value="APW58603.1"/>
    <property type="molecule type" value="Genomic_DNA"/>
</dbReference>
<dbReference type="KEGG" id="pbor:BSF38_00001"/>
<gene>
    <name evidence="2" type="ORF">BSF38_00001</name>
</gene>
<accession>A0A1U7CI96</accession>
<organism evidence="2 3">
    <name type="scientific">Paludisphaera borealis</name>
    <dbReference type="NCBI Taxonomy" id="1387353"/>
    <lineage>
        <taxon>Bacteria</taxon>
        <taxon>Pseudomonadati</taxon>
        <taxon>Planctomycetota</taxon>
        <taxon>Planctomycetia</taxon>
        <taxon>Isosphaerales</taxon>
        <taxon>Isosphaeraceae</taxon>
        <taxon>Paludisphaera</taxon>
    </lineage>
</organism>
<dbReference type="PANTHER" id="PTHR30399">
    <property type="entry name" value="UNCHARACTERIZED PROTEIN YGJP"/>
    <property type="match status" value="1"/>
</dbReference>
<dbReference type="Gene3D" id="3.30.2010.10">
    <property type="entry name" value="Metalloproteases ('zincins'), catalytic domain"/>
    <property type="match status" value="1"/>
</dbReference>
<dbReference type="AlphaFoldDB" id="A0A1U7CI96"/>
<dbReference type="CDD" id="cd07344">
    <property type="entry name" value="M48_yhfN_like"/>
    <property type="match status" value="1"/>
</dbReference>
<dbReference type="PANTHER" id="PTHR30399:SF1">
    <property type="entry name" value="UTP PYROPHOSPHATASE"/>
    <property type="match status" value="1"/>
</dbReference>
<dbReference type="InterPro" id="IPR002725">
    <property type="entry name" value="YgjP-like_metallopeptidase"/>
</dbReference>
<evidence type="ECO:0000259" key="1">
    <source>
        <dbReference type="Pfam" id="PF01863"/>
    </source>
</evidence>
<dbReference type="STRING" id="1387353.BSF38_00001"/>
<dbReference type="Pfam" id="PF01863">
    <property type="entry name" value="YgjP-like"/>
    <property type="match status" value="1"/>
</dbReference>
<evidence type="ECO:0000313" key="3">
    <source>
        <dbReference type="Proteomes" id="UP000186309"/>
    </source>
</evidence>
<reference evidence="3" key="1">
    <citation type="submission" date="2016-12" db="EMBL/GenBank/DDBJ databases">
        <title>Comparative genomics of four Isosphaeraceae planctomycetes: a common pool of plasmids and glycoside hydrolase genes.</title>
        <authorList>
            <person name="Ivanova A."/>
        </authorList>
    </citation>
    <scope>NUCLEOTIDE SEQUENCE [LARGE SCALE GENOMIC DNA]</scope>
    <source>
        <strain evidence="3">PX4</strain>
    </source>
</reference>
<protein>
    <submittedName>
        <fullName evidence="2">Putative metallopeptidase</fullName>
    </submittedName>
</protein>
<feature type="domain" description="YgjP-like metallopeptidase" evidence="1">
    <location>
        <begin position="24"/>
        <end position="228"/>
    </location>
</feature>
<dbReference type="Proteomes" id="UP000186309">
    <property type="component" value="Chromosome"/>
</dbReference>
<evidence type="ECO:0000313" key="2">
    <source>
        <dbReference type="EMBL" id="APW58603.1"/>
    </source>
</evidence>
<proteinExistence type="predicted"/>
<name>A0A1U7CI96_9BACT</name>
<keyword evidence="3" id="KW-1185">Reference proteome</keyword>